<evidence type="ECO:0000256" key="18">
    <source>
        <dbReference type="SAM" id="Phobius"/>
    </source>
</evidence>
<dbReference type="PANTHER" id="PTHR22683">
    <property type="entry name" value="SPORULATION PROTEIN RELATED"/>
    <property type="match status" value="1"/>
</dbReference>
<dbReference type="GO" id="GO:0003677">
    <property type="term" value="F:DNA binding"/>
    <property type="evidence" value="ECO:0007669"/>
    <property type="project" value="UniProtKB-KW"/>
</dbReference>
<dbReference type="Proteomes" id="UP000294697">
    <property type="component" value="Unassembled WGS sequence"/>
</dbReference>
<feature type="coiled-coil region" evidence="16">
    <location>
        <begin position="677"/>
        <end position="704"/>
    </location>
</feature>
<dbReference type="EMBL" id="SODA01000003">
    <property type="protein sequence ID" value="TDW07016.1"/>
    <property type="molecule type" value="Genomic_DNA"/>
</dbReference>
<dbReference type="AlphaFoldDB" id="A0A4R7Z7M0"/>
<dbReference type="Pfam" id="PF17854">
    <property type="entry name" value="FtsK_alpha"/>
    <property type="match status" value="1"/>
</dbReference>
<dbReference type="Gene3D" id="3.40.50.300">
    <property type="entry name" value="P-loop containing nucleotide triphosphate hydrolases"/>
    <property type="match status" value="1"/>
</dbReference>
<dbReference type="Pfam" id="PF13491">
    <property type="entry name" value="FtsK_4TM"/>
    <property type="match status" value="1"/>
</dbReference>
<evidence type="ECO:0000256" key="6">
    <source>
        <dbReference type="ARBA" id="ARBA00022741"/>
    </source>
</evidence>
<dbReference type="Pfam" id="PF09397">
    <property type="entry name" value="FtsK_gamma"/>
    <property type="match status" value="1"/>
</dbReference>
<dbReference type="InterPro" id="IPR025199">
    <property type="entry name" value="FtsK_4TM"/>
</dbReference>
<evidence type="ECO:0000256" key="16">
    <source>
        <dbReference type="SAM" id="Coils"/>
    </source>
</evidence>
<sequence length="785" mass="86799">MSKQKNDPKLEKRKNEILGLFLITFAAISYFAIFSNSAGLLGNYISNAYYFLVGSGSYLLPLLFVYWGIQLIRSKKISLTARFLGLLLSFIAIISIINLNDGGSFFLNTPQNAAGGIIGGAISYFLTELFAVNGAYIILSVLLLTGILLLFDLFLHNIFSKTKEQILAFRESLLNLKDEIISFFGSFSFGRFNIFAKIKDSRAARKEKKKIKKQKKLSENNAAENDVVSGAREDKEANNNYENLEAEKTGSKTNKKQAEKNYTQAETKKKQIKNVTEKNEDNKEITEDFDITKDQSKNVKDQGEKHGDYTLPGISLLNDSGKKKVKLANKSELLEETLSSFGVEAKVINVNHGPTITRYEVQPATGVKVSKIVNLSDDIALALAAKDVRIEAPIPGKAAVGIEVPHGNDITVSFRDVIVSEEFQKAEAKLTLALGKGIDGDTAVFNLAKMPHLLVAGATGSGKSVCINTLISSILYRATPEEVKLLLVDPKKVELNIYQGLPHLITPVVTDPKKAANVLKLVVEEMEDRYDRFSETGSRGIDSYNKQVDDPEDKMPYIVVVIDELSDLMMVAANEVEDNICRLAQMSRAAGIHLIIATQRPSVDVITGLIKANIPSRISFAVSSATDSRTILDMGGAEKLLGKGDMLFAPVGMQKPQRIQGAFLTDREITEITSFVKKQATAEYKIEKDDIKEVELSIDDEQDELYEEAVKLVVKYRASISMLQRRLHIGHSRAARLIDTMEEDGIVGPYAGSKPREVLVEEEDLEAILNGEFEEEAQKDETENS</sequence>
<keyword evidence="9 18" id="KW-1133">Transmembrane helix</keyword>
<evidence type="ECO:0000256" key="14">
    <source>
        <dbReference type="ARBA" id="ARBA00025923"/>
    </source>
</evidence>
<keyword evidence="16" id="KW-0175">Coiled coil</keyword>
<evidence type="ECO:0000256" key="7">
    <source>
        <dbReference type="ARBA" id="ARBA00022829"/>
    </source>
</evidence>
<proteinExistence type="inferred from homology"/>
<keyword evidence="4" id="KW-0132">Cell division</keyword>
<gene>
    <name evidence="20" type="ORF">C8C77_103146</name>
</gene>
<keyword evidence="6 15" id="KW-0547">Nucleotide-binding</keyword>
<evidence type="ECO:0000256" key="17">
    <source>
        <dbReference type="SAM" id="MobiDB-lite"/>
    </source>
</evidence>
<evidence type="ECO:0000259" key="19">
    <source>
        <dbReference type="PROSITE" id="PS50901"/>
    </source>
</evidence>
<reference evidence="20 21" key="1">
    <citation type="submission" date="2019-03" db="EMBL/GenBank/DDBJ databases">
        <title>Subsurface microbial communities from deep shales in Ohio and West Virginia, USA.</title>
        <authorList>
            <person name="Wrighton K."/>
        </authorList>
    </citation>
    <scope>NUCLEOTIDE SEQUENCE [LARGE SCALE GENOMIC DNA]</scope>
    <source>
        <strain evidence="20 21">MSL9.2</strain>
    </source>
</reference>
<feature type="transmembrane region" description="Helical" evidence="18">
    <location>
        <begin position="81"/>
        <end position="99"/>
    </location>
</feature>
<keyword evidence="5 18" id="KW-0812">Transmembrane</keyword>
<organism evidence="20 21">
    <name type="scientific">Halanaerobium saccharolyticum</name>
    <dbReference type="NCBI Taxonomy" id="43595"/>
    <lineage>
        <taxon>Bacteria</taxon>
        <taxon>Bacillati</taxon>
        <taxon>Bacillota</taxon>
        <taxon>Clostridia</taxon>
        <taxon>Halanaerobiales</taxon>
        <taxon>Halanaerobiaceae</taxon>
        <taxon>Halanaerobium</taxon>
    </lineage>
</organism>
<dbReference type="InterPro" id="IPR003593">
    <property type="entry name" value="AAA+_ATPase"/>
</dbReference>
<comment type="subcellular location">
    <subcellularLocation>
        <location evidence="1">Cell membrane</location>
        <topology evidence="1">Multi-pass membrane protein</topology>
    </subcellularLocation>
</comment>
<evidence type="ECO:0000256" key="11">
    <source>
        <dbReference type="ARBA" id="ARBA00023136"/>
    </source>
</evidence>
<dbReference type="InterPro" id="IPR036388">
    <property type="entry name" value="WH-like_DNA-bd_sf"/>
</dbReference>
<dbReference type="InterPro" id="IPR027417">
    <property type="entry name" value="P-loop_NTPase"/>
</dbReference>
<evidence type="ECO:0000256" key="9">
    <source>
        <dbReference type="ARBA" id="ARBA00022989"/>
    </source>
</evidence>
<keyword evidence="8 15" id="KW-0067">ATP-binding</keyword>
<evidence type="ECO:0000313" key="20">
    <source>
        <dbReference type="EMBL" id="TDW07016.1"/>
    </source>
</evidence>
<dbReference type="InterPro" id="IPR002543">
    <property type="entry name" value="FtsK_dom"/>
</dbReference>
<dbReference type="GO" id="GO:0051301">
    <property type="term" value="P:cell division"/>
    <property type="evidence" value="ECO:0007669"/>
    <property type="project" value="UniProtKB-KW"/>
</dbReference>
<evidence type="ECO:0000256" key="12">
    <source>
        <dbReference type="ARBA" id="ARBA00023306"/>
    </source>
</evidence>
<feature type="domain" description="FtsK" evidence="19">
    <location>
        <begin position="440"/>
        <end position="629"/>
    </location>
</feature>
<comment type="function">
    <text evidence="13">Essential cell division protein that coordinates cell division and chromosome segregation. The N-terminus is involved in assembly of the cell-division machinery. The C-terminus functions as a DNA motor that moves dsDNA in an ATP-dependent manner towards the dif recombination site, which is located within the replication terminus region. Required for activation of the Xer recombinase, allowing activation of chromosome unlinking by recombination.</text>
</comment>
<dbReference type="RefSeq" id="WP_111571316.1">
    <property type="nucleotide sequence ID" value="NZ_QLME01000003.1"/>
</dbReference>
<dbReference type="SMART" id="SM00382">
    <property type="entry name" value="AAA"/>
    <property type="match status" value="1"/>
</dbReference>
<evidence type="ECO:0000256" key="10">
    <source>
        <dbReference type="ARBA" id="ARBA00023125"/>
    </source>
</evidence>
<dbReference type="Gene3D" id="3.30.980.40">
    <property type="match status" value="1"/>
</dbReference>
<keyword evidence="7" id="KW-0159">Chromosome partition</keyword>
<evidence type="ECO:0000256" key="8">
    <source>
        <dbReference type="ARBA" id="ARBA00022840"/>
    </source>
</evidence>
<evidence type="ECO:0000256" key="2">
    <source>
        <dbReference type="ARBA" id="ARBA00006474"/>
    </source>
</evidence>
<evidence type="ECO:0000313" key="21">
    <source>
        <dbReference type="Proteomes" id="UP000294697"/>
    </source>
</evidence>
<dbReference type="InterPro" id="IPR036390">
    <property type="entry name" value="WH_DNA-bd_sf"/>
</dbReference>
<dbReference type="SUPFAM" id="SSF52540">
    <property type="entry name" value="P-loop containing nucleoside triphosphate hydrolases"/>
    <property type="match status" value="1"/>
</dbReference>
<dbReference type="GO" id="GO:0005886">
    <property type="term" value="C:plasma membrane"/>
    <property type="evidence" value="ECO:0007669"/>
    <property type="project" value="UniProtKB-SubCell"/>
</dbReference>
<dbReference type="SMART" id="SM00843">
    <property type="entry name" value="Ftsk_gamma"/>
    <property type="match status" value="1"/>
</dbReference>
<dbReference type="InterPro" id="IPR041027">
    <property type="entry name" value="FtsK_alpha"/>
</dbReference>
<dbReference type="Gene3D" id="1.10.10.10">
    <property type="entry name" value="Winged helix-like DNA-binding domain superfamily/Winged helix DNA-binding domain"/>
    <property type="match status" value="1"/>
</dbReference>
<keyword evidence="10" id="KW-0238">DNA-binding</keyword>
<dbReference type="InterPro" id="IPR018541">
    <property type="entry name" value="Ftsk_gamma"/>
</dbReference>
<comment type="subunit">
    <text evidence="14">Homohexamer. Forms a ring that surrounds DNA.</text>
</comment>
<feature type="binding site" evidence="15">
    <location>
        <begin position="457"/>
        <end position="464"/>
    </location>
    <ligand>
        <name>ATP</name>
        <dbReference type="ChEBI" id="CHEBI:30616"/>
    </ligand>
</feature>
<dbReference type="SUPFAM" id="SSF46785">
    <property type="entry name" value="Winged helix' DNA-binding domain"/>
    <property type="match status" value="1"/>
</dbReference>
<name>A0A4R7Z7M0_9FIRM</name>
<dbReference type="GO" id="GO:0005524">
    <property type="term" value="F:ATP binding"/>
    <property type="evidence" value="ECO:0007669"/>
    <property type="project" value="UniProtKB-UniRule"/>
</dbReference>
<keyword evidence="11 18" id="KW-0472">Membrane</keyword>
<keyword evidence="3" id="KW-1003">Cell membrane</keyword>
<dbReference type="GO" id="GO:0007059">
    <property type="term" value="P:chromosome segregation"/>
    <property type="evidence" value="ECO:0007669"/>
    <property type="project" value="UniProtKB-KW"/>
</dbReference>
<evidence type="ECO:0000256" key="13">
    <source>
        <dbReference type="ARBA" id="ARBA00024986"/>
    </source>
</evidence>
<feature type="transmembrane region" description="Helical" evidence="18">
    <location>
        <begin position="134"/>
        <end position="155"/>
    </location>
</feature>
<protein>
    <submittedName>
        <fullName evidence="20">DNA translocase FtsK</fullName>
    </submittedName>
</protein>
<accession>A0A4R7Z7M0</accession>
<dbReference type="OrthoDB" id="9807790at2"/>
<keyword evidence="12" id="KW-0131">Cell cycle</keyword>
<evidence type="ECO:0000256" key="4">
    <source>
        <dbReference type="ARBA" id="ARBA00022618"/>
    </source>
</evidence>
<dbReference type="InterPro" id="IPR050206">
    <property type="entry name" value="FtsK/SpoIIIE/SftA"/>
</dbReference>
<dbReference type="Pfam" id="PF01580">
    <property type="entry name" value="FtsK_SpoIIIE"/>
    <property type="match status" value="1"/>
</dbReference>
<dbReference type="PROSITE" id="PS50901">
    <property type="entry name" value="FTSK"/>
    <property type="match status" value="1"/>
</dbReference>
<evidence type="ECO:0000256" key="5">
    <source>
        <dbReference type="ARBA" id="ARBA00022692"/>
    </source>
</evidence>
<evidence type="ECO:0000256" key="1">
    <source>
        <dbReference type="ARBA" id="ARBA00004651"/>
    </source>
</evidence>
<feature type="transmembrane region" description="Helical" evidence="18">
    <location>
        <begin position="48"/>
        <end position="69"/>
    </location>
</feature>
<comment type="caution">
    <text evidence="20">The sequence shown here is derived from an EMBL/GenBank/DDBJ whole genome shotgun (WGS) entry which is preliminary data.</text>
</comment>
<evidence type="ECO:0000256" key="15">
    <source>
        <dbReference type="PROSITE-ProRule" id="PRU00289"/>
    </source>
</evidence>
<feature type="transmembrane region" description="Helical" evidence="18">
    <location>
        <begin position="20"/>
        <end position="42"/>
    </location>
</feature>
<comment type="similarity">
    <text evidence="2">Belongs to the FtsK/SpoIIIE/SftA family.</text>
</comment>
<dbReference type="PANTHER" id="PTHR22683:SF41">
    <property type="entry name" value="DNA TRANSLOCASE FTSK"/>
    <property type="match status" value="1"/>
</dbReference>
<feature type="region of interest" description="Disordered" evidence="17">
    <location>
        <begin position="207"/>
        <end position="267"/>
    </location>
</feature>
<evidence type="ECO:0000256" key="3">
    <source>
        <dbReference type="ARBA" id="ARBA00022475"/>
    </source>
</evidence>